<evidence type="ECO:0000256" key="4">
    <source>
        <dbReference type="SAM" id="MobiDB-lite"/>
    </source>
</evidence>
<feature type="repeat" description="ANK" evidence="3">
    <location>
        <begin position="902"/>
        <end position="934"/>
    </location>
</feature>
<dbReference type="RefSeq" id="XP_046016067.1">
    <property type="nucleotide sequence ID" value="XM_046156591.1"/>
</dbReference>
<evidence type="ECO:0008006" key="7">
    <source>
        <dbReference type="Google" id="ProtNLM"/>
    </source>
</evidence>
<dbReference type="OrthoDB" id="448455at2759"/>
<keyword evidence="1" id="KW-0677">Repeat</keyword>
<dbReference type="PROSITE" id="PS50297">
    <property type="entry name" value="ANK_REP_REGION"/>
    <property type="match status" value="2"/>
</dbReference>
<dbReference type="GO" id="GO:0009116">
    <property type="term" value="P:nucleoside metabolic process"/>
    <property type="evidence" value="ECO:0007669"/>
    <property type="project" value="InterPro"/>
</dbReference>
<dbReference type="SUPFAM" id="SSF48403">
    <property type="entry name" value="Ankyrin repeat"/>
    <property type="match status" value="1"/>
</dbReference>
<keyword evidence="2 3" id="KW-0040">ANK repeat</keyword>
<dbReference type="EMBL" id="JAGTJQ010000003">
    <property type="protein sequence ID" value="KAH7035974.1"/>
    <property type="molecule type" value="Genomic_DNA"/>
</dbReference>
<name>A0A9P8YAB1_9PEZI</name>
<dbReference type="Gene3D" id="3.40.50.1580">
    <property type="entry name" value="Nucleoside phosphorylase domain"/>
    <property type="match status" value="1"/>
</dbReference>
<gene>
    <name evidence="5" type="ORF">B0I36DRAFT_347681</name>
</gene>
<dbReference type="GeneID" id="70186137"/>
<proteinExistence type="predicted"/>
<reference evidence="5" key="1">
    <citation type="journal article" date="2021" name="Nat. Commun.">
        <title>Genetic determinants of endophytism in the Arabidopsis root mycobiome.</title>
        <authorList>
            <person name="Mesny F."/>
            <person name="Miyauchi S."/>
            <person name="Thiergart T."/>
            <person name="Pickel B."/>
            <person name="Atanasova L."/>
            <person name="Karlsson M."/>
            <person name="Huettel B."/>
            <person name="Barry K.W."/>
            <person name="Haridas S."/>
            <person name="Chen C."/>
            <person name="Bauer D."/>
            <person name="Andreopoulos W."/>
            <person name="Pangilinan J."/>
            <person name="LaButti K."/>
            <person name="Riley R."/>
            <person name="Lipzen A."/>
            <person name="Clum A."/>
            <person name="Drula E."/>
            <person name="Henrissat B."/>
            <person name="Kohler A."/>
            <person name="Grigoriev I.V."/>
            <person name="Martin F.M."/>
            <person name="Hacquard S."/>
        </authorList>
    </citation>
    <scope>NUCLEOTIDE SEQUENCE</scope>
    <source>
        <strain evidence="5">MPI-CAGE-CH-0230</strain>
    </source>
</reference>
<dbReference type="InterPro" id="IPR002110">
    <property type="entry name" value="Ankyrin_rpt"/>
</dbReference>
<feature type="compositionally biased region" description="Acidic residues" evidence="4">
    <location>
        <begin position="1013"/>
        <end position="1038"/>
    </location>
</feature>
<evidence type="ECO:0000256" key="2">
    <source>
        <dbReference type="ARBA" id="ARBA00023043"/>
    </source>
</evidence>
<dbReference type="InterPro" id="IPR035994">
    <property type="entry name" value="Nucleoside_phosphorylase_sf"/>
</dbReference>
<feature type="repeat" description="ANK" evidence="3">
    <location>
        <begin position="812"/>
        <end position="844"/>
    </location>
</feature>
<evidence type="ECO:0000256" key="3">
    <source>
        <dbReference type="PROSITE-ProRule" id="PRU00023"/>
    </source>
</evidence>
<comment type="caution">
    <text evidence="5">The sequence shown here is derived from an EMBL/GenBank/DDBJ whole genome shotgun (WGS) entry which is preliminary data.</text>
</comment>
<evidence type="ECO:0000256" key="1">
    <source>
        <dbReference type="ARBA" id="ARBA00022737"/>
    </source>
</evidence>
<dbReference type="Proteomes" id="UP000756346">
    <property type="component" value="Unassembled WGS sequence"/>
</dbReference>
<dbReference type="PANTHER" id="PTHR24198:SF165">
    <property type="entry name" value="ANKYRIN REPEAT-CONTAINING PROTEIN-RELATED"/>
    <property type="match status" value="1"/>
</dbReference>
<evidence type="ECO:0000313" key="5">
    <source>
        <dbReference type="EMBL" id="KAH7035974.1"/>
    </source>
</evidence>
<dbReference type="PANTHER" id="PTHR24198">
    <property type="entry name" value="ANKYRIN REPEAT AND PROTEIN KINASE DOMAIN-CONTAINING PROTEIN"/>
    <property type="match status" value="1"/>
</dbReference>
<feature type="repeat" description="ANK" evidence="3">
    <location>
        <begin position="779"/>
        <end position="811"/>
    </location>
</feature>
<evidence type="ECO:0000313" key="6">
    <source>
        <dbReference type="Proteomes" id="UP000756346"/>
    </source>
</evidence>
<feature type="region of interest" description="Disordered" evidence="4">
    <location>
        <begin position="981"/>
        <end position="1053"/>
    </location>
</feature>
<dbReference type="AlphaFoldDB" id="A0A9P8YAB1"/>
<dbReference type="Gene3D" id="1.25.40.20">
    <property type="entry name" value="Ankyrin repeat-containing domain"/>
    <property type="match status" value="3"/>
</dbReference>
<dbReference type="Pfam" id="PF12796">
    <property type="entry name" value="Ank_2"/>
    <property type="match status" value="2"/>
</dbReference>
<protein>
    <recommendedName>
        <fullName evidence="7">Nucleoside phosphorylase domain-containing protein</fullName>
    </recommendedName>
</protein>
<feature type="compositionally biased region" description="Low complexity" evidence="4">
    <location>
        <begin position="981"/>
        <end position="993"/>
    </location>
</feature>
<sequence>MVKPANRDIIQQRRHPRLASGLRRGERCEKQQHRQRRASRPCYHLSWGWEALHEEDLGEFFSYFHYAKSAESEVSNAITRKKRPSAETDRLSVHLGAVGSADTVMKSGVDRDIIAARYQLVALEMEAAGMWEELPCIVVKGVCDYADSHKAKGWQPFAAASAAAVTKALLSTIQASDPQQRVRRYNSGRDGELFDGLDGTALLGKASMIPAKHREIVRENLLSWLTPLDFRLKHAEIREKAGLDMHDPALMKEAATVLHTPRHPTATAASGYGSRRPYLLGLVKRRERYGTAGCSRSSLRGSRASGIAKELLPLVRPSHIEDSGVSLLVTSKIWSGYEQPSKGFHREQITTGHDDLHLFVDRKLAENENVQVLIDEDPAIRDKVRSLITWKSYAVLSKRLVGEKDKNIDSQRAYRCLAWTVMSAREFTTEEFFAALSCDPVTKGMALDDRTRMQTTIRDISCGLITLQQGDLDTSAAERAMVFRGDGFQLPSALKNYYDLESDGLQDLDDLLYEIARVLELETYDALLDQDNGGDAETQAQPSAGPLSVAQRLQAGPSTASEIAKDLQKVILRSTKASAPLPKPHTNATHIISWYGYIPVLRHFLGSSRDVNSIDEFFRQPIAVAFQRDHMDVVSVCLDYGAELDITSPAGRQILLKAIHRDGTPRTLVRSMVNRNHERLNFIHESSRRGTTNLAGLSEFVMVFPMFLACLFFVSAGLSRQPSLQSTARVQRVGEGAMRIYRKLRSDNLLAAVERDEAEKVLRMSQKGEWDVKDKTFGLGRPSAFLAVELGNHKTVTTLIQAGVDVNVQDDEGNTPLIRTAAKKDLALVKDLLQRGADVHVKNRNGQTAWSVKLNPDNKLVLDELELHGATDPMAVGSDGLPLLYPHAASDKGLNASHTTRYYWAPLHWTANGGHVECVEALLRAGADPSPVSDTNETPLEMAMRANQLAVVDILRAAGALTAAEHYGRQGDSSFSRWNRYSSNSSSSSIFSSEAEDDDYDEDELERQLKMELEEEEEEEEDDLDPDTPEDDSAESDEACSTQESDSEKESLDYVDGLGMALLRLEESAMFPDETKRSMVSFLMREVGTVVGELYALFDSQDTPQVTEAAVERWNEIIGGIALRPTIKALLEGEH</sequence>
<organism evidence="5 6">
    <name type="scientific">Microdochium trichocladiopsis</name>
    <dbReference type="NCBI Taxonomy" id="1682393"/>
    <lineage>
        <taxon>Eukaryota</taxon>
        <taxon>Fungi</taxon>
        <taxon>Dikarya</taxon>
        <taxon>Ascomycota</taxon>
        <taxon>Pezizomycotina</taxon>
        <taxon>Sordariomycetes</taxon>
        <taxon>Xylariomycetidae</taxon>
        <taxon>Xylariales</taxon>
        <taxon>Microdochiaceae</taxon>
        <taxon>Microdochium</taxon>
    </lineage>
</organism>
<accession>A0A9P8YAB1</accession>
<dbReference type="GO" id="GO:0003824">
    <property type="term" value="F:catalytic activity"/>
    <property type="evidence" value="ECO:0007669"/>
    <property type="project" value="InterPro"/>
</dbReference>
<feature type="compositionally biased region" description="Acidic residues" evidence="4">
    <location>
        <begin position="994"/>
        <end position="1005"/>
    </location>
</feature>
<dbReference type="SUPFAM" id="SSF53167">
    <property type="entry name" value="Purine and uridine phosphorylases"/>
    <property type="match status" value="1"/>
</dbReference>
<dbReference type="PROSITE" id="PS50088">
    <property type="entry name" value="ANK_REPEAT"/>
    <property type="match status" value="3"/>
</dbReference>
<keyword evidence="6" id="KW-1185">Reference proteome</keyword>
<dbReference type="SMART" id="SM00248">
    <property type="entry name" value="ANK"/>
    <property type="match status" value="6"/>
</dbReference>
<dbReference type="InterPro" id="IPR036770">
    <property type="entry name" value="Ankyrin_rpt-contain_sf"/>
</dbReference>